<proteinExistence type="predicted"/>
<feature type="transmembrane region" description="Helical" evidence="1">
    <location>
        <begin position="146"/>
        <end position="165"/>
    </location>
</feature>
<dbReference type="AlphaFoldDB" id="A0A2M9XF30"/>
<dbReference type="GO" id="GO:0004143">
    <property type="term" value="F:ATP-dependent diacylglycerol kinase activity"/>
    <property type="evidence" value="ECO:0007669"/>
    <property type="project" value="InterPro"/>
</dbReference>
<reference evidence="2 3" key="1">
    <citation type="submission" date="2017-07" db="EMBL/GenBank/DDBJ databases">
        <title>Leptospira spp. isolated from tropical soils.</title>
        <authorList>
            <person name="Thibeaux R."/>
            <person name="Iraola G."/>
            <person name="Ferres I."/>
            <person name="Bierque E."/>
            <person name="Girault D."/>
            <person name="Soupe-Gilbert M.-E."/>
            <person name="Picardeau M."/>
            <person name="Goarant C."/>
        </authorList>
    </citation>
    <scope>NUCLEOTIDE SEQUENCE [LARGE SCALE GENOMIC DNA]</scope>
    <source>
        <strain evidence="2 3">MCA1-C-A1</strain>
    </source>
</reference>
<feature type="transmembrane region" description="Helical" evidence="1">
    <location>
        <begin position="38"/>
        <end position="59"/>
    </location>
</feature>
<dbReference type="RefSeq" id="WP_100706075.1">
    <property type="nucleotide sequence ID" value="NZ_NPDL01000003.1"/>
</dbReference>
<organism evidence="2 3">
    <name type="scientific">Leptospira hartskeerlii</name>
    <dbReference type="NCBI Taxonomy" id="2023177"/>
    <lineage>
        <taxon>Bacteria</taxon>
        <taxon>Pseudomonadati</taxon>
        <taxon>Spirochaetota</taxon>
        <taxon>Spirochaetia</taxon>
        <taxon>Leptospirales</taxon>
        <taxon>Leptospiraceae</taxon>
        <taxon>Leptospira</taxon>
    </lineage>
</organism>
<evidence type="ECO:0000313" key="2">
    <source>
        <dbReference type="EMBL" id="PJZ26287.1"/>
    </source>
</evidence>
<feature type="transmembrane region" description="Helical" evidence="1">
    <location>
        <begin position="15"/>
        <end position="31"/>
    </location>
</feature>
<dbReference type="PANTHER" id="PTHR31303">
    <property type="entry name" value="CTP-DEPENDENT DIACYLGLYCEROL KINASE 1"/>
    <property type="match status" value="1"/>
</dbReference>
<feature type="transmembrane region" description="Helical" evidence="1">
    <location>
        <begin position="215"/>
        <end position="233"/>
    </location>
</feature>
<dbReference type="OrthoDB" id="340244at2"/>
<protein>
    <submittedName>
        <fullName evidence="2">Dolichol kinase</fullName>
    </submittedName>
</protein>
<evidence type="ECO:0000313" key="3">
    <source>
        <dbReference type="Proteomes" id="UP000232196"/>
    </source>
</evidence>
<keyword evidence="1" id="KW-0812">Transmembrane</keyword>
<accession>A0A2M9XF30</accession>
<dbReference type="Proteomes" id="UP000232196">
    <property type="component" value="Unassembled WGS sequence"/>
</dbReference>
<gene>
    <name evidence="2" type="ORF">CH357_07265</name>
</gene>
<keyword evidence="1" id="KW-1133">Transmembrane helix</keyword>
<evidence type="ECO:0000256" key="1">
    <source>
        <dbReference type="SAM" id="Phobius"/>
    </source>
</evidence>
<dbReference type="PANTHER" id="PTHR31303:SF1">
    <property type="entry name" value="CTP-DEPENDENT DIACYLGLYCEROL KINASE 1"/>
    <property type="match status" value="1"/>
</dbReference>
<keyword evidence="1" id="KW-0472">Membrane</keyword>
<comment type="caution">
    <text evidence="2">The sequence shown here is derived from an EMBL/GenBank/DDBJ whole genome shotgun (WGS) entry which is preliminary data.</text>
</comment>
<keyword evidence="3" id="KW-1185">Reference proteome</keyword>
<feature type="transmembrane region" description="Helical" evidence="1">
    <location>
        <begin position="186"/>
        <end position="203"/>
    </location>
</feature>
<sequence>MKSEKTSSFNYFRKAWHLLGLIIPAFYYFDVFHGQFSLLYATRAILTILLVLCLGLLVLLEWARFHIPVVQSIFVKLAGPLLKEEEKSRINGTFPYFLSITLVVFFFPPDIAILSLLFLVIGDPMAAWVGTHFGKNRFSNGKSKEGIIAFILSSTIVGLWFIYVVQSGSREFGIYQFSSGEFWQNVILVLPAVIAAAVTELYSGTYWNGIVDDNLLIPVVSAVVLGFFAYFTLDLSIGQIFLNPAQIFETY</sequence>
<keyword evidence="2" id="KW-0418">Kinase</keyword>
<name>A0A2M9XF30_9LEPT</name>
<dbReference type="EMBL" id="NPDN01000003">
    <property type="protein sequence ID" value="PJZ26287.1"/>
    <property type="molecule type" value="Genomic_DNA"/>
</dbReference>
<dbReference type="InterPro" id="IPR037997">
    <property type="entry name" value="Dgk1-like"/>
</dbReference>
<keyword evidence="2" id="KW-0808">Transferase</keyword>